<comment type="similarity">
    <text evidence="1">Belongs to the CdaR family.</text>
</comment>
<dbReference type="InterPro" id="IPR025736">
    <property type="entry name" value="PucR_C-HTH_dom"/>
</dbReference>
<dbReference type="Pfam" id="PF17853">
    <property type="entry name" value="GGDEF_2"/>
    <property type="match status" value="1"/>
</dbReference>
<keyword evidence="6" id="KW-1185">Reference proteome</keyword>
<dbReference type="Gene3D" id="1.10.10.2840">
    <property type="entry name" value="PucR C-terminal helix-turn-helix domain"/>
    <property type="match status" value="1"/>
</dbReference>
<dbReference type="PANTHER" id="PTHR33744">
    <property type="entry name" value="CARBOHYDRATE DIACID REGULATOR"/>
    <property type="match status" value="1"/>
</dbReference>
<dbReference type="InterPro" id="IPR042070">
    <property type="entry name" value="PucR_C-HTH_sf"/>
</dbReference>
<evidence type="ECO:0000259" key="4">
    <source>
        <dbReference type="Pfam" id="PF17853"/>
    </source>
</evidence>
<sequence length="369" mass="39183">MSEAGQELAHATEEIADTVIGRIRASVPAYRALAGSGAEEFRQSIRSHVRFALAALESAAVLDVPDTREEGRRSAEGGIPFAAVLAACQVVADCLWERLSAAGTPLPSAARMWTGLQTCVRQLALGYQEESLHQARADEQRRTALLDALLAGRLDGEDLSQAADVLRIPARGTYAVIAAQVPAIGRNALLRAETTLQASGAASVWRLGPDLEVGVACLSISHVQPGELAELLHGHCAGPVAVSPAYHDLRESAAALRLVTEDLRRASADPLAAAIAAAPDVLARVAEVVFAELAGLPVAERALLLDTFGAWLACHGSVVDTAGSLNCHPNTVWSRLRKLEERTGRSLTDPRQLAELSLAYRITRENQFP</sequence>
<dbReference type="AlphaFoldDB" id="A0A7W7CC48"/>
<evidence type="ECO:0000313" key="5">
    <source>
        <dbReference type="EMBL" id="MBB4678389.1"/>
    </source>
</evidence>
<gene>
    <name evidence="5" type="ORF">HNR67_004507</name>
</gene>
<accession>A0A7W7CC48</accession>
<organism evidence="5 6">
    <name type="scientific">Crossiella cryophila</name>
    <dbReference type="NCBI Taxonomy" id="43355"/>
    <lineage>
        <taxon>Bacteria</taxon>
        <taxon>Bacillati</taxon>
        <taxon>Actinomycetota</taxon>
        <taxon>Actinomycetes</taxon>
        <taxon>Pseudonocardiales</taxon>
        <taxon>Pseudonocardiaceae</taxon>
        <taxon>Crossiella</taxon>
    </lineage>
</organism>
<dbReference type="RefSeq" id="WP_185004225.1">
    <property type="nucleotide sequence ID" value="NZ_BAAAUI010000028.1"/>
</dbReference>
<evidence type="ECO:0000256" key="1">
    <source>
        <dbReference type="ARBA" id="ARBA00006754"/>
    </source>
</evidence>
<dbReference type="EMBL" id="JACHMH010000001">
    <property type="protein sequence ID" value="MBB4678389.1"/>
    <property type="molecule type" value="Genomic_DNA"/>
</dbReference>
<evidence type="ECO:0008006" key="7">
    <source>
        <dbReference type="Google" id="ProtNLM"/>
    </source>
</evidence>
<feature type="domain" description="RsbT co-antagonist protein RsbRD N-terminal" evidence="3">
    <location>
        <begin position="13"/>
        <end position="142"/>
    </location>
</feature>
<evidence type="ECO:0000259" key="2">
    <source>
        <dbReference type="Pfam" id="PF13556"/>
    </source>
</evidence>
<proteinExistence type="inferred from homology"/>
<name>A0A7W7CC48_9PSEU</name>
<reference evidence="5 6" key="1">
    <citation type="submission" date="2020-08" db="EMBL/GenBank/DDBJ databases">
        <title>Sequencing the genomes of 1000 actinobacteria strains.</title>
        <authorList>
            <person name="Klenk H.-P."/>
        </authorList>
    </citation>
    <scope>NUCLEOTIDE SEQUENCE [LARGE SCALE GENOMIC DNA]</scope>
    <source>
        <strain evidence="5 6">DSM 44230</strain>
    </source>
</reference>
<evidence type="ECO:0000313" key="6">
    <source>
        <dbReference type="Proteomes" id="UP000533598"/>
    </source>
</evidence>
<dbReference type="Proteomes" id="UP000533598">
    <property type="component" value="Unassembled WGS sequence"/>
</dbReference>
<feature type="domain" description="CdaR GGDEF-like" evidence="4">
    <location>
        <begin position="152"/>
        <end position="256"/>
    </location>
</feature>
<dbReference type="InterPro" id="IPR041522">
    <property type="entry name" value="CdaR_GGDEF"/>
</dbReference>
<evidence type="ECO:0000259" key="3">
    <source>
        <dbReference type="Pfam" id="PF14361"/>
    </source>
</evidence>
<dbReference type="InterPro" id="IPR051448">
    <property type="entry name" value="CdaR-like_regulators"/>
</dbReference>
<dbReference type="InterPro" id="IPR025751">
    <property type="entry name" value="RsbRD_N_dom"/>
</dbReference>
<feature type="domain" description="PucR C-terminal helix-turn-helix" evidence="2">
    <location>
        <begin position="304"/>
        <end position="362"/>
    </location>
</feature>
<comment type="caution">
    <text evidence="5">The sequence shown here is derived from an EMBL/GenBank/DDBJ whole genome shotgun (WGS) entry which is preliminary data.</text>
</comment>
<dbReference type="PANTHER" id="PTHR33744:SF1">
    <property type="entry name" value="DNA-BINDING TRANSCRIPTIONAL ACTIVATOR ADER"/>
    <property type="match status" value="1"/>
</dbReference>
<protein>
    <recommendedName>
        <fullName evidence="7">PucR family transcriptional regulator</fullName>
    </recommendedName>
</protein>
<dbReference type="Pfam" id="PF13556">
    <property type="entry name" value="HTH_30"/>
    <property type="match status" value="1"/>
</dbReference>
<dbReference type="Pfam" id="PF14361">
    <property type="entry name" value="RsbRD_N"/>
    <property type="match status" value="1"/>
</dbReference>